<feature type="transmembrane region" description="Helical" evidence="7">
    <location>
        <begin position="109"/>
        <end position="131"/>
    </location>
</feature>
<evidence type="ECO:0000256" key="7">
    <source>
        <dbReference type="SAM" id="Phobius"/>
    </source>
</evidence>
<dbReference type="Proteomes" id="UP000192674">
    <property type="component" value="Unassembled WGS sequence"/>
</dbReference>
<dbReference type="InterPro" id="IPR002751">
    <property type="entry name" value="CbiM/NikMN"/>
</dbReference>
<dbReference type="Gene3D" id="1.10.1760.20">
    <property type="match status" value="1"/>
</dbReference>
<keyword evidence="6 7" id="KW-0472">Membrane</keyword>
<evidence type="ECO:0000256" key="1">
    <source>
        <dbReference type="ARBA" id="ARBA00004651"/>
    </source>
</evidence>
<comment type="subcellular location">
    <subcellularLocation>
        <location evidence="1">Cell membrane</location>
        <topology evidence="1">Multi-pass membrane protein</topology>
    </subcellularLocation>
</comment>
<evidence type="ECO:0000256" key="6">
    <source>
        <dbReference type="ARBA" id="ARBA00023136"/>
    </source>
</evidence>
<evidence type="ECO:0000313" key="9">
    <source>
        <dbReference type="Proteomes" id="UP000192674"/>
    </source>
</evidence>
<keyword evidence="2" id="KW-0813">Transport</keyword>
<feature type="transmembrane region" description="Helical" evidence="7">
    <location>
        <begin position="143"/>
        <end position="166"/>
    </location>
</feature>
<feature type="transmembrane region" description="Helical" evidence="7">
    <location>
        <begin position="79"/>
        <end position="103"/>
    </location>
</feature>
<evidence type="ECO:0000256" key="3">
    <source>
        <dbReference type="ARBA" id="ARBA00022475"/>
    </source>
</evidence>
<dbReference type="AlphaFoldDB" id="A0A1Y5Y2F8"/>
<dbReference type="Pfam" id="PF01891">
    <property type="entry name" value="CbiM"/>
    <property type="match status" value="1"/>
</dbReference>
<dbReference type="RefSeq" id="WP_084432953.1">
    <property type="nucleotide sequence ID" value="NZ_FWXV01000010.1"/>
</dbReference>
<evidence type="ECO:0000256" key="4">
    <source>
        <dbReference type="ARBA" id="ARBA00022692"/>
    </source>
</evidence>
<sequence>MSTSVAMHMSDGLLNAPTSILFGAVAVIGLVIATIGARRDLDDRTAPMAGLVAAFIFAVQMLNFPVLPGVSGHLLGGALAAILVGPFAGALCVTIVLTLQALLFADGGLTALGANVTNMALIGTAAGYLVAVALRKLATRNKFGLVAVAFFAAFCNTVIASLGFVLEFAIGGDSAFALGGVAATVIGVHCLIGIGEGIITALTVGAVAAVRPDLVYLLRGTSRPLVIKEAS</sequence>
<keyword evidence="3" id="KW-1003">Cell membrane</keyword>
<protein>
    <submittedName>
        <fullName evidence="8">Cobalt/nickel transport system permease protein</fullName>
    </submittedName>
</protein>
<dbReference type="GO" id="GO:0000041">
    <property type="term" value="P:transition metal ion transport"/>
    <property type="evidence" value="ECO:0007669"/>
    <property type="project" value="InterPro"/>
</dbReference>
<proteinExistence type="predicted"/>
<dbReference type="EMBL" id="FWXV01000010">
    <property type="protein sequence ID" value="SMD24410.1"/>
    <property type="molecule type" value="Genomic_DNA"/>
</dbReference>
<evidence type="ECO:0000256" key="5">
    <source>
        <dbReference type="ARBA" id="ARBA00022989"/>
    </source>
</evidence>
<dbReference type="PANTHER" id="PTHR34229:SF1">
    <property type="entry name" value="METAL TRANSPORT PROTEIN HI_1621-RELATED"/>
    <property type="match status" value="1"/>
</dbReference>
<accession>A0A1Y5Y2F8</accession>
<keyword evidence="4 7" id="KW-0812">Transmembrane</keyword>
<evidence type="ECO:0000256" key="2">
    <source>
        <dbReference type="ARBA" id="ARBA00022448"/>
    </source>
</evidence>
<feature type="transmembrane region" description="Helical" evidence="7">
    <location>
        <begin position="12"/>
        <end position="36"/>
    </location>
</feature>
<keyword evidence="9" id="KW-1185">Reference proteome</keyword>
<keyword evidence="5 7" id="KW-1133">Transmembrane helix</keyword>
<reference evidence="8 9" key="1">
    <citation type="submission" date="2017-04" db="EMBL/GenBank/DDBJ databases">
        <authorList>
            <person name="Afonso C.L."/>
            <person name="Miller P.J."/>
            <person name="Scott M.A."/>
            <person name="Spackman E."/>
            <person name="Goraichik I."/>
            <person name="Dimitrov K.M."/>
            <person name="Suarez D.L."/>
            <person name="Swayne D.E."/>
        </authorList>
    </citation>
    <scope>NUCLEOTIDE SEQUENCE [LARGE SCALE GENOMIC DNA]</scope>
    <source>
        <strain evidence="8 9">DSM 43828</strain>
    </source>
</reference>
<gene>
    <name evidence="8" type="ORF">SAMN05661093_08511</name>
</gene>
<feature type="transmembrane region" description="Helical" evidence="7">
    <location>
        <begin position="48"/>
        <end position="67"/>
    </location>
</feature>
<dbReference type="PANTHER" id="PTHR34229">
    <property type="entry name" value="METAL TRANSPORT PROTEIN HI_1621-RELATED"/>
    <property type="match status" value="1"/>
</dbReference>
<evidence type="ECO:0000313" key="8">
    <source>
        <dbReference type="EMBL" id="SMD24410.1"/>
    </source>
</evidence>
<dbReference type="GO" id="GO:0005886">
    <property type="term" value="C:plasma membrane"/>
    <property type="evidence" value="ECO:0007669"/>
    <property type="project" value="UniProtKB-SubCell"/>
</dbReference>
<dbReference type="OrthoDB" id="5395048at2"/>
<name>A0A1Y5Y2F8_KIBAR</name>
<feature type="transmembrane region" description="Helical" evidence="7">
    <location>
        <begin position="186"/>
        <end position="210"/>
    </location>
</feature>
<organism evidence="8 9">
    <name type="scientific">Kibdelosporangium aridum</name>
    <dbReference type="NCBI Taxonomy" id="2030"/>
    <lineage>
        <taxon>Bacteria</taxon>
        <taxon>Bacillati</taxon>
        <taxon>Actinomycetota</taxon>
        <taxon>Actinomycetes</taxon>
        <taxon>Pseudonocardiales</taxon>
        <taxon>Pseudonocardiaceae</taxon>
        <taxon>Kibdelosporangium</taxon>
    </lineage>
</organism>